<comment type="similarity">
    <text evidence="1 2">Belongs to the UPF0235 family.</text>
</comment>
<gene>
    <name evidence="4" type="ORF">AVDCRST_MAG19-2798</name>
</gene>
<dbReference type="PANTHER" id="PTHR13420:SF7">
    <property type="entry name" value="UPF0235 PROTEIN C15ORF40"/>
    <property type="match status" value="1"/>
</dbReference>
<evidence type="ECO:0000313" key="4">
    <source>
        <dbReference type="EMBL" id="CAA9571271.1"/>
    </source>
</evidence>
<dbReference type="PANTHER" id="PTHR13420">
    <property type="entry name" value="UPF0235 PROTEIN C15ORF40"/>
    <property type="match status" value="1"/>
</dbReference>
<dbReference type="Gene3D" id="3.30.1200.10">
    <property type="entry name" value="YggU-like"/>
    <property type="match status" value="1"/>
</dbReference>
<protein>
    <recommendedName>
        <fullName evidence="2">UPF0235 protein AVDCRST_MAG19-2798</fullName>
    </recommendedName>
</protein>
<dbReference type="Pfam" id="PF02594">
    <property type="entry name" value="DUF167"/>
    <property type="match status" value="1"/>
</dbReference>
<evidence type="ECO:0000256" key="1">
    <source>
        <dbReference type="ARBA" id="ARBA00010364"/>
    </source>
</evidence>
<proteinExistence type="inferred from homology"/>
<dbReference type="InterPro" id="IPR003746">
    <property type="entry name" value="DUF167"/>
</dbReference>
<feature type="region of interest" description="Disordered" evidence="3">
    <location>
        <begin position="1"/>
        <end position="31"/>
    </location>
</feature>
<dbReference type="EMBL" id="CADCWL010000142">
    <property type="protein sequence ID" value="CAA9571271.1"/>
    <property type="molecule type" value="Genomic_DNA"/>
</dbReference>
<dbReference type="SMART" id="SM01152">
    <property type="entry name" value="DUF167"/>
    <property type="match status" value="1"/>
</dbReference>
<reference evidence="4" key="1">
    <citation type="submission" date="2020-02" db="EMBL/GenBank/DDBJ databases">
        <authorList>
            <person name="Meier V. D."/>
        </authorList>
    </citation>
    <scope>NUCLEOTIDE SEQUENCE</scope>
    <source>
        <strain evidence="4">AVDCRST_MAG19</strain>
    </source>
</reference>
<sequence length="123" mass="12921">MARHRPRPTAGKKIPASEGVSPPAPDPVSPHASGAVLAVVVAPRAGKTGFERLEPESVRVRVAAPPVQGAANGALLAFLAEAFGVPRSRVRIVSGTSGRRKRVLIAGVDPEELRRRLVDRVTV</sequence>
<organism evidence="4">
    <name type="scientific">uncultured Thermomicrobiales bacterium</name>
    <dbReference type="NCBI Taxonomy" id="1645740"/>
    <lineage>
        <taxon>Bacteria</taxon>
        <taxon>Pseudomonadati</taxon>
        <taxon>Thermomicrobiota</taxon>
        <taxon>Thermomicrobia</taxon>
        <taxon>Thermomicrobiales</taxon>
        <taxon>environmental samples</taxon>
    </lineage>
</organism>
<dbReference type="HAMAP" id="MF_00634">
    <property type="entry name" value="UPF0235"/>
    <property type="match status" value="1"/>
</dbReference>
<dbReference type="SUPFAM" id="SSF69786">
    <property type="entry name" value="YggU-like"/>
    <property type="match status" value="1"/>
</dbReference>
<evidence type="ECO:0000256" key="2">
    <source>
        <dbReference type="HAMAP-Rule" id="MF_00634"/>
    </source>
</evidence>
<name>A0A6J4VB46_9BACT</name>
<evidence type="ECO:0000256" key="3">
    <source>
        <dbReference type="SAM" id="MobiDB-lite"/>
    </source>
</evidence>
<dbReference type="InterPro" id="IPR036591">
    <property type="entry name" value="YggU-like_sf"/>
</dbReference>
<accession>A0A6J4VB46</accession>
<dbReference type="GO" id="GO:0005737">
    <property type="term" value="C:cytoplasm"/>
    <property type="evidence" value="ECO:0007669"/>
    <property type="project" value="TreeGrafter"/>
</dbReference>
<dbReference type="NCBIfam" id="TIGR00251">
    <property type="entry name" value="DUF167 family protein"/>
    <property type="match status" value="1"/>
</dbReference>
<dbReference type="AlphaFoldDB" id="A0A6J4VB46"/>